<dbReference type="GO" id="GO:0004672">
    <property type="term" value="F:protein kinase activity"/>
    <property type="evidence" value="ECO:0007669"/>
    <property type="project" value="InterPro"/>
</dbReference>
<dbReference type="PANTHER" id="PTHR22948">
    <property type="entry name" value="TUDOR DOMAIN CONTAINING PROTEIN"/>
    <property type="match status" value="1"/>
</dbReference>
<dbReference type="PROSITE" id="PS50304">
    <property type="entry name" value="TUDOR"/>
    <property type="match status" value="1"/>
</dbReference>
<dbReference type="Gene3D" id="1.10.510.10">
    <property type="entry name" value="Transferase(Phosphotransferase) domain 1"/>
    <property type="match status" value="1"/>
</dbReference>
<keyword evidence="5" id="KW-1185">Reference proteome</keyword>
<dbReference type="SMART" id="SM00220">
    <property type="entry name" value="S_TKc"/>
    <property type="match status" value="1"/>
</dbReference>
<accession>W5N0Z9</accession>
<dbReference type="Gene3D" id="2.30.30.140">
    <property type="match status" value="1"/>
</dbReference>
<keyword evidence="1" id="KW-0175">Coiled coil</keyword>
<feature type="domain" description="Protein kinase" evidence="2">
    <location>
        <begin position="694"/>
        <end position="982"/>
    </location>
</feature>
<evidence type="ECO:0000313" key="4">
    <source>
        <dbReference type="Ensembl" id="ENSLOCP00000014308.1"/>
    </source>
</evidence>
<evidence type="ECO:0000313" key="5">
    <source>
        <dbReference type="Proteomes" id="UP000018468"/>
    </source>
</evidence>
<dbReference type="FunFam" id="2.30.30.140:FF:000018">
    <property type="entry name" value="Serine/threonine-protein kinase 31"/>
    <property type="match status" value="1"/>
</dbReference>
<dbReference type="GO" id="GO:0005524">
    <property type="term" value="F:ATP binding"/>
    <property type="evidence" value="ECO:0007669"/>
    <property type="project" value="InterPro"/>
</dbReference>
<dbReference type="Proteomes" id="UP000018468">
    <property type="component" value="Linkage group LG11"/>
</dbReference>
<dbReference type="InParanoid" id="W5N0Z9"/>
<dbReference type="InterPro" id="IPR035437">
    <property type="entry name" value="SNase_OB-fold_sf"/>
</dbReference>
<protein>
    <submittedName>
        <fullName evidence="4">Serine/threonine kinase 31</fullName>
    </submittedName>
</protein>
<dbReference type="InterPro" id="IPR050621">
    <property type="entry name" value="Tudor_domain_containing"/>
</dbReference>
<organism evidence="4 5">
    <name type="scientific">Lepisosteus oculatus</name>
    <name type="common">Spotted gar</name>
    <dbReference type="NCBI Taxonomy" id="7918"/>
    <lineage>
        <taxon>Eukaryota</taxon>
        <taxon>Metazoa</taxon>
        <taxon>Chordata</taxon>
        <taxon>Craniata</taxon>
        <taxon>Vertebrata</taxon>
        <taxon>Euteleostomi</taxon>
        <taxon>Actinopterygii</taxon>
        <taxon>Neopterygii</taxon>
        <taxon>Holostei</taxon>
        <taxon>Semionotiformes</taxon>
        <taxon>Lepisosteidae</taxon>
        <taxon>Lepisosteus</taxon>
    </lineage>
</organism>
<dbReference type="SUPFAM" id="SSF56112">
    <property type="entry name" value="Protein kinase-like (PK-like)"/>
    <property type="match status" value="1"/>
</dbReference>
<dbReference type="GeneTree" id="ENSGT00390000007287"/>
<reference evidence="5" key="1">
    <citation type="submission" date="2011-12" db="EMBL/GenBank/DDBJ databases">
        <title>The Draft Genome of Lepisosteus oculatus.</title>
        <authorList>
            <consortium name="The Broad Institute Genome Assembly &amp; Analysis Group"/>
            <consortium name="Computational R&amp;D Group"/>
            <consortium name="and Sequencing Platform"/>
            <person name="Di Palma F."/>
            <person name="Alfoldi J."/>
            <person name="Johnson J."/>
            <person name="Berlin A."/>
            <person name="Gnerre S."/>
            <person name="Jaffe D."/>
            <person name="MacCallum I."/>
            <person name="Young S."/>
            <person name="Walker B.J."/>
            <person name="Lander E.S."/>
            <person name="Lindblad-Toh K."/>
        </authorList>
    </citation>
    <scope>NUCLEOTIDE SEQUENCE [LARGE SCALE GENOMIC DNA]</scope>
</reference>
<dbReference type="STRING" id="7918.ENSLOCP00000014308"/>
<dbReference type="AlphaFoldDB" id="W5N0Z9"/>
<dbReference type="PROSITE" id="PS50011">
    <property type="entry name" value="PROTEIN_KINASE_DOM"/>
    <property type="match status" value="1"/>
</dbReference>
<dbReference type="OMA" id="HRAWNQQ"/>
<reference evidence="4" key="2">
    <citation type="submission" date="2025-08" db="UniProtKB">
        <authorList>
            <consortium name="Ensembl"/>
        </authorList>
    </citation>
    <scope>IDENTIFICATION</scope>
</reference>
<sequence length="982" mass="109194">MEGSEMENVELVGVTHVVDAVTFWAQNVSEDQAIESMTNTLSQICPMARRVTGIPSMYKIYAAMFSEDRCWYRCKVQMQEEEKFHVIYIDYGNCEVVSRSSLVELPEDLQMPSFAKKYMFWGFQALGEQDSSHFQQGRTFLYNLIYGKKVRIQAKSVRMDGTVLVQAFQGDVSIGEEVAKMKFSQTSIPRGTQDFQNPPRILRPPSGLWPSGVLEQGHAGDGKQEGHMPGPRQAALHQRPRAFRNVQKSFLVETLRVLNRFFNCDILSHCVGVNAGASTSLSCFSTLRERAAVAAVPPSSLRVKADRELQEENETLRAESRALEQKAVLLEVRLKDISLELQKVKEGFQTELEELEKQMQTAVGDKLRALLEKTEAVRRLRQGSPGSSVGDGLSEAIDAVTRTGLSAPAAMERLDTAWTAYSLAQAALQACAVDKDELRDLIGRRNEARRALVEAIDDFLLEADRLPIAERMDTLKDLGSSLSVVFGSFPSLDVGESAFESFAEWKSQKQQYFSGIRKQTDESLKALRSWLCDTSEFFCLGSEPSSLSVQEVADSVDRILERAESDVSSELQLCLAEQDNEEVKIVSSAYYRVIQKIEQELGLLHTVRDKYLVNMELKKELLQWLDHTPKVDVLLSVKRVIKSLKSQLRWAVVVKASLEDAEEPDEGEILKKSEEIAETRKALFQEINREKEEYEKLCVLAEKGFPELPLLYPEADMLSYKDSNGLVMKSLERDLFDAEPLKEFSSKRPLVCTEFQGHKVVLKGYSVDGTTEARMLECAAQYHTACSRVEFSGLLPLLALFFGKCDPLGYVMVPYVAFGSLRAVQASSPLAPNEVPRVMQGVAAGLQTLHNFNITHGSLHPSNVFVLSREQGVVGDFDFTQAAEQRCLAGAMVAGKLSLAAPEVRRGRAVSSAADMYALGGLLLWLHFPKHDFVMREDGTPDTGGLSLASGLQALLSRLLTSSARLTASEAVADGYFSRPAA</sequence>
<dbReference type="InterPro" id="IPR047383">
    <property type="entry name" value="Tudor_TDRD8"/>
</dbReference>
<feature type="coiled-coil region" evidence="1">
    <location>
        <begin position="302"/>
        <end position="372"/>
    </location>
</feature>
<dbReference type="PANTHER" id="PTHR22948:SF73">
    <property type="entry name" value="SERINE_THREONINE-PROTEIN KINASE 31"/>
    <property type="match status" value="1"/>
</dbReference>
<proteinExistence type="predicted"/>
<dbReference type="Pfam" id="PF00567">
    <property type="entry name" value="TUDOR"/>
    <property type="match status" value="1"/>
</dbReference>
<dbReference type="Gene3D" id="2.40.50.90">
    <property type="match status" value="1"/>
</dbReference>
<dbReference type="InterPro" id="IPR002999">
    <property type="entry name" value="Tudor"/>
</dbReference>
<evidence type="ECO:0000259" key="2">
    <source>
        <dbReference type="PROSITE" id="PS50011"/>
    </source>
</evidence>
<evidence type="ECO:0000256" key="1">
    <source>
        <dbReference type="SAM" id="Coils"/>
    </source>
</evidence>
<dbReference type="HOGENOM" id="CLU_011956_0_0_1"/>
<dbReference type="EMBL" id="AHAT01004544">
    <property type="status" value="NOT_ANNOTATED_CDS"/>
    <property type="molecule type" value="Genomic_DNA"/>
</dbReference>
<dbReference type="FunFam" id="1.10.510.10:FF:000518">
    <property type="entry name" value="serine/threonine-protein kinase 31 isoform X1"/>
    <property type="match status" value="1"/>
</dbReference>
<reference evidence="4" key="3">
    <citation type="submission" date="2025-09" db="UniProtKB">
        <authorList>
            <consortium name="Ensembl"/>
        </authorList>
    </citation>
    <scope>IDENTIFICATION</scope>
</reference>
<dbReference type="EMBL" id="AHAT01004545">
    <property type="status" value="NOT_ANNOTATED_CDS"/>
    <property type="molecule type" value="Genomic_DNA"/>
</dbReference>
<dbReference type="CDD" id="cd20430">
    <property type="entry name" value="Tudor_TDRD8"/>
    <property type="match status" value="1"/>
</dbReference>
<dbReference type="Ensembl" id="ENSLOCT00000014337.1">
    <property type="protein sequence ID" value="ENSLOCP00000014308.1"/>
    <property type="gene ID" value="ENSLOCG00000011643.1"/>
</dbReference>
<dbReference type="Bgee" id="ENSLOCG00000011643">
    <property type="expression patterns" value="Expressed in testis and 2 other cell types or tissues"/>
</dbReference>
<name>W5N0Z9_LEPOC</name>
<dbReference type="eggNOG" id="ENOG502QPJA">
    <property type="taxonomic scope" value="Eukaryota"/>
</dbReference>
<dbReference type="SMART" id="SM00333">
    <property type="entry name" value="TUDOR"/>
    <property type="match status" value="1"/>
</dbReference>
<dbReference type="Pfam" id="PF00069">
    <property type="entry name" value="Pkinase"/>
    <property type="match status" value="1"/>
</dbReference>
<feature type="domain" description="Tudor" evidence="3">
    <location>
        <begin position="54"/>
        <end position="112"/>
    </location>
</feature>
<dbReference type="InterPro" id="IPR000719">
    <property type="entry name" value="Prot_kinase_dom"/>
</dbReference>
<evidence type="ECO:0000259" key="3">
    <source>
        <dbReference type="PROSITE" id="PS50304"/>
    </source>
</evidence>
<dbReference type="InterPro" id="IPR011009">
    <property type="entry name" value="Kinase-like_dom_sf"/>
</dbReference>
<dbReference type="SUPFAM" id="SSF63748">
    <property type="entry name" value="Tudor/PWWP/MBT"/>
    <property type="match status" value="1"/>
</dbReference>